<dbReference type="EMBL" id="MKQR01000011">
    <property type="protein sequence ID" value="OLR93270.1"/>
    <property type="molecule type" value="Genomic_DNA"/>
</dbReference>
<sequence>MTAILDRQAALRAEVVEALRPGTPAPALLDPLVEVVRTAVAGCVQAIAHPDEWDAEEWSALFRARWATLPDGDDTARAYRVGARVAWRVATEVAQRGGAPAEDVLRATEVLFTYLAAAGECGSPAVSRAVARQRLMGLLLADPPAGRAQVAEVAAEAGWEVPEQVRVVALRRVPDEDRRGHADLGPEALLDLDGPHPCAVVPATRCHRAALAAALPGWRAAISPAVATGHAARGLRTAVRALDLVARGRLPQDPVLDCEDHLLPLALFTDEFLIEALAEDLLAPLAPLRAYQRNRYLATLDQWFATRGRVAEMADRLGVHQQTVRYRLTRLTELFGDRLEDPRRRFELELAVRARLRHRR</sequence>
<dbReference type="PANTHER" id="PTHR33744">
    <property type="entry name" value="CARBOHYDRATE DIACID REGULATOR"/>
    <property type="match status" value="1"/>
</dbReference>
<accession>A0A1Q9LML5</accession>
<reference evidence="3 4" key="1">
    <citation type="submission" date="2016-10" db="EMBL/GenBank/DDBJ databases">
        <title>The Draft Genome Sequence of Actinokineospora bangkokensis 44EHWT reveals the biosynthetic pathway of antifungal compounds Thailandins with unusual extender unit butylmalonyl-CoA.</title>
        <authorList>
            <person name="Greule A."/>
            <person name="Intra B."/>
            <person name="Flemming S."/>
            <person name="Rommel M.G."/>
            <person name="Panbangred W."/>
            <person name="Bechthold A."/>
        </authorList>
    </citation>
    <scope>NUCLEOTIDE SEQUENCE [LARGE SCALE GENOMIC DNA]</scope>
    <source>
        <strain evidence="3 4">44EHW</strain>
    </source>
</reference>
<dbReference type="Gene3D" id="1.10.10.2840">
    <property type="entry name" value="PucR C-terminal helix-turn-helix domain"/>
    <property type="match status" value="1"/>
</dbReference>
<gene>
    <name evidence="3" type="ORF">BJP25_17460</name>
</gene>
<protein>
    <submittedName>
        <fullName evidence="3">Uncharacterized protein</fullName>
    </submittedName>
</protein>
<dbReference type="STRING" id="1193682.BJP25_17460"/>
<feature type="domain" description="RsbT co-antagonist protein RsbRD N-terminal" evidence="2">
    <location>
        <begin position="10"/>
        <end position="120"/>
    </location>
</feature>
<dbReference type="InterPro" id="IPR025736">
    <property type="entry name" value="PucR_C-HTH_dom"/>
</dbReference>
<dbReference type="InterPro" id="IPR042070">
    <property type="entry name" value="PucR_C-HTH_sf"/>
</dbReference>
<evidence type="ECO:0000313" key="4">
    <source>
        <dbReference type="Proteomes" id="UP000186040"/>
    </source>
</evidence>
<dbReference type="InterPro" id="IPR051448">
    <property type="entry name" value="CdaR-like_regulators"/>
</dbReference>
<evidence type="ECO:0000259" key="1">
    <source>
        <dbReference type="Pfam" id="PF13556"/>
    </source>
</evidence>
<dbReference type="InterPro" id="IPR025751">
    <property type="entry name" value="RsbRD_N_dom"/>
</dbReference>
<organism evidence="3 4">
    <name type="scientific">Actinokineospora bangkokensis</name>
    <dbReference type="NCBI Taxonomy" id="1193682"/>
    <lineage>
        <taxon>Bacteria</taxon>
        <taxon>Bacillati</taxon>
        <taxon>Actinomycetota</taxon>
        <taxon>Actinomycetes</taxon>
        <taxon>Pseudonocardiales</taxon>
        <taxon>Pseudonocardiaceae</taxon>
        <taxon>Actinokineospora</taxon>
    </lineage>
</organism>
<proteinExistence type="predicted"/>
<dbReference type="Pfam" id="PF13556">
    <property type="entry name" value="HTH_30"/>
    <property type="match status" value="1"/>
</dbReference>
<dbReference type="Pfam" id="PF14361">
    <property type="entry name" value="RsbRD_N"/>
    <property type="match status" value="1"/>
</dbReference>
<dbReference type="OrthoDB" id="8450798at2"/>
<dbReference type="AlphaFoldDB" id="A0A1Q9LML5"/>
<comment type="caution">
    <text evidence="3">The sequence shown here is derived from an EMBL/GenBank/DDBJ whole genome shotgun (WGS) entry which is preliminary data.</text>
</comment>
<evidence type="ECO:0000259" key="2">
    <source>
        <dbReference type="Pfam" id="PF14361"/>
    </source>
</evidence>
<name>A0A1Q9LML5_9PSEU</name>
<keyword evidence="4" id="KW-1185">Reference proteome</keyword>
<dbReference type="Proteomes" id="UP000186040">
    <property type="component" value="Unassembled WGS sequence"/>
</dbReference>
<feature type="domain" description="PucR C-terminal helix-turn-helix" evidence="1">
    <location>
        <begin position="296"/>
        <end position="354"/>
    </location>
</feature>
<evidence type="ECO:0000313" key="3">
    <source>
        <dbReference type="EMBL" id="OLR93270.1"/>
    </source>
</evidence>
<dbReference type="RefSeq" id="WP_075974973.1">
    <property type="nucleotide sequence ID" value="NZ_MKQR01000011.1"/>
</dbReference>
<dbReference type="PANTHER" id="PTHR33744:SF1">
    <property type="entry name" value="DNA-BINDING TRANSCRIPTIONAL ACTIVATOR ADER"/>
    <property type="match status" value="1"/>
</dbReference>